<feature type="compositionally biased region" description="Polar residues" evidence="1">
    <location>
        <begin position="43"/>
        <end position="55"/>
    </location>
</feature>
<evidence type="ECO:0000256" key="1">
    <source>
        <dbReference type="SAM" id="MobiDB-lite"/>
    </source>
</evidence>
<feature type="region of interest" description="Disordered" evidence="1">
    <location>
        <begin position="43"/>
        <end position="67"/>
    </location>
</feature>
<sequence length="108" mass="12530">MQLNRMLYPFREETLMTLWETKYYLQFDLNLNKGQTDFLVSSSTSTASDIGQVSKSRSDRSKAGPKDRLGLISYKNGFPFIILSFCVGRDKKLKLYTYHLTHALLQPR</sequence>
<protein>
    <submittedName>
        <fullName evidence="2">Uncharacterized protein</fullName>
    </submittedName>
</protein>
<proteinExistence type="predicted"/>
<feature type="compositionally biased region" description="Basic and acidic residues" evidence="1">
    <location>
        <begin position="56"/>
        <end position="67"/>
    </location>
</feature>
<evidence type="ECO:0000313" key="3">
    <source>
        <dbReference type="Proteomes" id="UP000326565"/>
    </source>
</evidence>
<gene>
    <name evidence="2" type="ORF">BDV29DRAFT_114861</name>
</gene>
<dbReference type="AlphaFoldDB" id="A0A5N5X4I9"/>
<dbReference type="OrthoDB" id="1577640at2759"/>
<reference evidence="2 3" key="1">
    <citation type="submission" date="2019-04" db="EMBL/GenBank/DDBJ databases">
        <title>Friends and foes A comparative genomics study of 23 Aspergillus species from section Flavi.</title>
        <authorList>
            <consortium name="DOE Joint Genome Institute"/>
            <person name="Kjaerbolling I."/>
            <person name="Vesth T."/>
            <person name="Frisvad J.C."/>
            <person name="Nybo J.L."/>
            <person name="Theobald S."/>
            <person name="Kildgaard S."/>
            <person name="Isbrandt T."/>
            <person name="Kuo A."/>
            <person name="Sato A."/>
            <person name="Lyhne E.K."/>
            <person name="Kogle M.E."/>
            <person name="Wiebenga A."/>
            <person name="Kun R.S."/>
            <person name="Lubbers R.J."/>
            <person name="Makela M.R."/>
            <person name="Barry K."/>
            <person name="Chovatia M."/>
            <person name="Clum A."/>
            <person name="Daum C."/>
            <person name="Haridas S."/>
            <person name="He G."/>
            <person name="LaButti K."/>
            <person name="Lipzen A."/>
            <person name="Mondo S."/>
            <person name="Riley R."/>
            <person name="Salamov A."/>
            <person name="Simmons B.A."/>
            <person name="Magnuson J.K."/>
            <person name="Henrissat B."/>
            <person name="Mortensen U.H."/>
            <person name="Larsen T.O."/>
            <person name="Devries R.P."/>
            <person name="Grigoriev I.V."/>
            <person name="Machida M."/>
            <person name="Baker S.E."/>
            <person name="Andersen M.R."/>
        </authorList>
    </citation>
    <scope>NUCLEOTIDE SEQUENCE [LARGE SCALE GENOMIC DNA]</scope>
    <source>
        <strain evidence="2 3">CBS 151.66</strain>
    </source>
</reference>
<accession>A0A5N5X4I9</accession>
<dbReference type="Proteomes" id="UP000326565">
    <property type="component" value="Unassembled WGS sequence"/>
</dbReference>
<keyword evidence="3" id="KW-1185">Reference proteome</keyword>
<dbReference type="EMBL" id="ML732201">
    <property type="protein sequence ID" value="KAB8074985.1"/>
    <property type="molecule type" value="Genomic_DNA"/>
</dbReference>
<name>A0A5N5X4I9_9EURO</name>
<evidence type="ECO:0000313" key="2">
    <source>
        <dbReference type="EMBL" id="KAB8074985.1"/>
    </source>
</evidence>
<organism evidence="2 3">
    <name type="scientific">Aspergillus leporis</name>
    <dbReference type="NCBI Taxonomy" id="41062"/>
    <lineage>
        <taxon>Eukaryota</taxon>
        <taxon>Fungi</taxon>
        <taxon>Dikarya</taxon>
        <taxon>Ascomycota</taxon>
        <taxon>Pezizomycotina</taxon>
        <taxon>Eurotiomycetes</taxon>
        <taxon>Eurotiomycetidae</taxon>
        <taxon>Eurotiales</taxon>
        <taxon>Aspergillaceae</taxon>
        <taxon>Aspergillus</taxon>
        <taxon>Aspergillus subgen. Circumdati</taxon>
    </lineage>
</organism>